<dbReference type="EMBL" id="JACEIK010003338">
    <property type="protein sequence ID" value="MCD9641346.1"/>
    <property type="molecule type" value="Genomic_DNA"/>
</dbReference>
<evidence type="ECO:0000313" key="1">
    <source>
        <dbReference type="EMBL" id="MCD9641346.1"/>
    </source>
</evidence>
<protein>
    <submittedName>
        <fullName evidence="1">Uncharacterized protein</fullName>
    </submittedName>
</protein>
<sequence length="73" mass="7910">MVHGGVMAWLTTDHVPHGESDSRQTSGELSLGLTFDLTDHQRSDGLSLLPSEEGFDFALLFNGDCCFEGPLDV</sequence>
<accession>A0ABS8V434</accession>
<keyword evidence="2" id="KW-1185">Reference proteome</keyword>
<organism evidence="1 2">
    <name type="scientific">Datura stramonium</name>
    <name type="common">Jimsonweed</name>
    <name type="synonym">Common thornapple</name>
    <dbReference type="NCBI Taxonomy" id="4076"/>
    <lineage>
        <taxon>Eukaryota</taxon>
        <taxon>Viridiplantae</taxon>
        <taxon>Streptophyta</taxon>
        <taxon>Embryophyta</taxon>
        <taxon>Tracheophyta</taxon>
        <taxon>Spermatophyta</taxon>
        <taxon>Magnoliopsida</taxon>
        <taxon>eudicotyledons</taxon>
        <taxon>Gunneridae</taxon>
        <taxon>Pentapetalae</taxon>
        <taxon>asterids</taxon>
        <taxon>lamiids</taxon>
        <taxon>Solanales</taxon>
        <taxon>Solanaceae</taxon>
        <taxon>Solanoideae</taxon>
        <taxon>Datureae</taxon>
        <taxon>Datura</taxon>
    </lineage>
</organism>
<name>A0ABS8V434_DATST</name>
<reference evidence="1 2" key="1">
    <citation type="journal article" date="2021" name="BMC Genomics">
        <title>Datura genome reveals duplications of psychoactive alkaloid biosynthetic genes and high mutation rate following tissue culture.</title>
        <authorList>
            <person name="Rajewski A."/>
            <person name="Carter-House D."/>
            <person name="Stajich J."/>
            <person name="Litt A."/>
        </authorList>
    </citation>
    <scope>NUCLEOTIDE SEQUENCE [LARGE SCALE GENOMIC DNA]</scope>
    <source>
        <strain evidence="1">AR-01</strain>
    </source>
</reference>
<proteinExistence type="predicted"/>
<evidence type="ECO:0000313" key="2">
    <source>
        <dbReference type="Proteomes" id="UP000823775"/>
    </source>
</evidence>
<dbReference type="Proteomes" id="UP000823775">
    <property type="component" value="Unassembled WGS sequence"/>
</dbReference>
<gene>
    <name evidence="1" type="ORF">HAX54_027501</name>
</gene>
<comment type="caution">
    <text evidence="1">The sequence shown here is derived from an EMBL/GenBank/DDBJ whole genome shotgun (WGS) entry which is preliminary data.</text>
</comment>